<keyword evidence="4" id="KW-1185">Reference proteome</keyword>
<evidence type="ECO:0000256" key="1">
    <source>
        <dbReference type="SAM" id="MobiDB-lite"/>
    </source>
</evidence>
<keyword evidence="2" id="KW-0812">Transmembrane</keyword>
<sequence>MRLPTAPLRSRNAHLTGNIIHSRDDEPGTDSAIVELPGVSVALILVITFLVLIGLFTILLTTYCVLSRRYAARAAAGAPSFPSPSPSTGREDLTKERKSASRIKDGLTGNKAEGRKEERKTRSGKVKENKASTVILYQHEPEVHGYFAPLYCAGKEPRRAEYLEDVKTMASSLFESGMLGRARDEKGEKRKTATRE</sequence>
<evidence type="ECO:0000256" key="2">
    <source>
        <dbReference type="SAM" id="Phobius"/>
    </source>
</evidence>
<dbReference type="Proteomes" id="UP001187682">
    <property type="component" value="Unassembled WGS sequence"/>
</dbReference>
<name>A0AAE8MYJ3_9PEZI</name>
<gene>
    <name evidence="3" type="ORF">DNG_04259</name>
</gene>
<feature type="compositionally biased region" description="Basic and acidic residues" evidence="1">
    <location>
        <begin position="112"/>
        <end position="126"/>
    </location>
</feature>
<feature type="transmembrane region" description="Helical" evidence="2">
    <location>
        <begin position="41"/>
        <end position="66"/>
    </location>
</feature>
<keyword evidence="2" id="KW-0472">Membrane</keyword>
<dbReference type="AlphaFoldDB" id="A0AAE8MYJ3"/>
<feature type="region of interest" description="Disordered" evidence="1">
    <location>
        <begin position="77"/>
        <end position="126"/>
    </location>
</feature>
<comment type="caution">
    <text evidence="3">The sequence shown here is derived from an EMBL/GenBank/DDBJ whole genome shotgun (WGS) entry which is preliminary data.</text>
</comment>
<proteinExistence type="predicted"/>
<organism evidence="3 4">
    <name type="scientific">Cephalotrichum gorgonifer</name>
    <dbReference type="NCBI Taxonomy" id="2041049"/>
    <lineage>
        <taxon>Eukaryota</taxon>
        <taxon>Fungi</taxon>
        <taxon>Dikarya</taxon>
        <taxon>Ascomycota</taxon>
        <taxon>Pezizomycotina</taxon>
        <taxon>Sordariomycetes</taxon>
        <taxon>Hypocreomycetidae</taxon>
        <taxon>Microascales</taxon>
        <taxon>Microascaceae</taxon>
        <taxon>Cephalotrichum</taxon>
    </lineage>
</organism>
<evidence type="ECO:0000313" key="3">
    <source>
        <dbReference type="EMBL" id="SPO01586.1"/>
    </source>
</evidence>
<feature type="region of interest" description="Disordered" evidence="1">
    <location>
        <begin position="177"/>
        <end position="196"/>
    </location>
</feature>
<keyword evidence="2" id="KW-1133">Transmembrane helix</keyword>
<reference evidence="3" key="1">
    <citation type="submission" date="2018-03" db="EMBL/GenBank/DDBJ databases">
        <authorList>
            <person name="Guldener U."/>
        </authorList>
    </citation>
    <scope>NUCLEOTIDE SEQUENCE</scope>
</reference>
<feature type="compositionally biased region" description="Basic and acidic residues" evidence="1">
    <location>
        <begin position="89"/>
        <end position="105"/>
    </location>
</feature>
<dbReference type="EMBL" id="ONZQ02000005">
    <property type="protein sequence ID" value="SPO01586.1"/>
    <property type="molecule type" value="Genomic_DNA"/>
</dbReference>
<protein>
    <submittedName>
        <fullName evidence="3">Uncharacterized protein</fullName>
    </submittedName>
</protein>
<evidence type="ECO:0000313" key="4">
    <source>
        <dbReference type="Proteomes" id="UP001187682"/>
    </source>
</evidence>
<feature type="compositionally biased region" description="Basic and acidic residues" evidence="1">
    <location>
        <begin position="181"/>
        <end position="196"/>
    </location>
</feature>
<accession>A0AAE8MYJ3</accession>